<dbReference type="Gene3D" id="2.10.25.160">
    <property type="entry name" value="Granulin"/>
    <property type="match status" value="7"/>
</dbReference>
<evidence type="ECO:0000256" key="2">
    <source>
        <dbReference type="ARBA" id="ARBA00010093"/>
    </source>
</evidence>
<evidence type="ECO:0000256" key="1">
    <source>
        <dbReference type="ARBA" id="ARBA00004613"/>
    </source>
</evidence>
<keyword evidence="3" id="KW-0964">Secreted</keyword>
<evidence type="ECO:0000259" key="6">
    <source>
        <dbReference type="PROSITE" id="PS00799"/>
    </source>
</evidence>
<dbReference type="PROSITE" id="PS00799">
    <property type="entry name" value="GRANULINS"/>
    <property type="match status" value="6"/>
</dbReference>
<comment type="caution">
    <text evidence="7">The sequence shown here is derived from an EMBL/GenBank/DDBJ whole genome shotgun (WGS) entry which is preliminary data.</text>
</comment>
<comment type="similarity">
    <text evidence="2">Belongs to the granulin family.</text>
</comment>
<comment type="subcellular location">
    <subcellularLocation>
        <location evidence="1">Secreted</location>
    </subcellularLocation>
</comment>
<feature type="signal peptide" evidence="5">
    <location>
        <begin position="1"/>
        <end position="16"/>
    </location>
</feature>
<feature type="chain" id="PRO_5043506296" description="Granulins domain-containing protein" evidence="5">
    <location>
        <begin position="17"/>
        <end position="507"/>
    </location>
</feature>
<proteinExistence type="inferred from homology"/>
<keyword evidence="8" id="KW-1185">Reference proteome</keyword>
<dbReference type="SMART" id="SM00277">
    <property type="entry name" value="GRAN"/>
    <property type="match status" value="6"/>
</dbReference>
<dbReference type="Pfam" id="PF00396">
    <property type="entry name" value="Granulin"/>
    <property type="match status" value="6"/>
</dbReference>
<dbReference type="GO" id="GO:0005576">
    <property type="term" value="C:extracellular region"/>
    <property type="evidence" value="ECO:0007669"/>
    <property type="project" value="UniProtKB-SubCell"/>
</dbReference>
<name>A0AAV3A6H1_PYXAD</name>
<feature type="domain" description="Granulins" evidence="6">
    <location>
        <begin position="236"/>
        <end position="249"/>
    </location>
</feature>
<feature type="domain" description="Granulins" evidence="6">
    <location>
        <begin position="467"/>
        <end position="480"/>
    </location>
</feature>
<dbReference type="Proteomes" id="UP001181693">
    <property type="component" value="Unassembled WGS sequence"/>
</dbReference>
<dbReference type="SUPFAM" id="SSF57277">
    <property type="entry name" value="Granulin repeat"/>
    <property type="match status" value="5"/>
</dbReference>
<evidence type="ECO:0000313" key="8">
    <source>
        <dbReference type="Proteomes" id="UP001181693"/>
    </source>
</evidence>
<gene>
    <name evidence="7" type="ORF">GDO54_013272</name>
</gene>
<dbReference type="EMBL" id="DYDO01000006">
    <property type="protein sequence ID" value="DBA22224.1"/>
    <property type="molecule type" value="Genomic_DNA"/>
</dbReference>
<feature type="domain" description="Granulins" evidence="6">
    <location>
        <begin position="397"/>
        <end position="410"/>
    </location>
</feature>
<keyword evidence="4" id="KW-1015">Disulfide bond</keyword>
<evidence type="ECO:0000256" key="3">
    <source>
        <dbReference type="ARBA" id="ARBA00022525"/>
    </source>
</evidence>
<evidence type="ECO:0000313" key="7">
    <source>
        <dbReference type="EMBL" id="DBA22224.1"/>
    </source>
</evidence>
<organism evidence="7 8">
    <name type="scientific">Pyxicephalus adspersus</name>
    <name type="common">African bullfrog</name>
    <dbReference type="NCBI Taxonomy" id="30357"/>
    <lineage>
        <taxon>Eukaryota</taxon>
        <taxon>Metazoa</taxon>
        <taxon>Chordata</taxon>
        <taxon>Craniata</taxon>
        <taxon>Vertebrata</taxon>
        <taxon>Euteleostomi</taxon>
        <taxon>Amphibia</taxon>
        <taxon>Batrachia</taxon>
        <taxon>Anura</taxon>
        <taxon>Neobatrachia</taxon>
        <taxon>Ranoidea</taxon>
        <taxon>Pyxicephalidae</taxon>
        <taxon>Pyxicephalinae</taxon>
        <taxon>Pyxicephalus</taxon>
    </lineage>
</organism>
<dbReference type="InterPro" id="IPR037277">
    <property type="entry name" value="Granulin_sf"/>
</dbReference>
<dbReference type="InterPro" id="IPR000118">
    <property type="entry name" value="Granulin"/>
</dbReference>
<dbReference type="FunFam" id="2.10.25.160:FF:000001">
    <property type="entry name" value="Granulin precursor"/>
    <property type="match status" value="1"/>
</dbReference>
<dbReference type="AlphaFoldDB" id="A0AAV3A6H1"/>
<feature type="domain" description="Granulins" evidence="6">
    <location>
        <begin position="155"/>
        <end position="168"/>
    </location>
</feature>
<dbReference type="PANTHER" id="PTHR12274">
    <property type="entry name" value="GRANULIN"/>
    <property type="match status" value="1"/>
</dbReference>
<feature type="domain" description="Granulins" evidence="6">
    <location>
        <begin position="323"/>
        <end position="336"/>
    </location>
</feature>
<feature type="domain" description="Granulins" evidence="6">
    <location>
        <begin position="92"/>
        <end position="105"/>
    </location>
</feature>
<accession>A0AAV3A6H1</accession>
<evidence type="ECO:0000256" key="5">
    <source>
        <dbReference type="SAM" id="SignalP"/>
    </source>
</evidence>
<dbReference type="PANTHER" id="PTHR12274:SF3">
    <property type="entry name" value="PROGRANULIN"/>
    <property type="match status" value="1"/>
</dbReference>
<keyword evidence="5" id="KW-0732">Signal</keyword>
<protein>
    <recommendedName>
        <fullName evidence="6">Granulins domain-containing protein</fullName>
    </recommendedName>
</protein>
<dbReference type="InterPro" id="IPR039036">
    <property type="entry name" value="Granulin_fam"/>
</dbReference>
<evidence type="ECO:0000256" key="4">
    <source>
        <dbReference type="ARBA" id="ARBA00023157"/>
    </source>
</evidence>
<reference evidence="7" key="1">
    <citation type="thesis" date="2020" institute="ProQuest LLC" country="789 East Eisenhower Parkway, Ann Arbor, MI, USA">
        <title>Comparative Genomics and Chromosome Evolution.</title>
        <authorList>
            <person name="Mudd A.B."/>
        </authorList>
    </citation>
    <scope>NUCLEOTIDE SEQUENCE</scope>
    <source>
        <strain evidence="7">1538</strain>
        <tissue evidence="7">Blood</tissue>
    </source>
</reference>
<sequence length="507" mass="54230">MAPPWYLLFLVALAGALRCPDGSECSDDKTCCALTDGGGYGCCPRKQGAARSFPMITDVFCTKNMGCPEEYSCVKTPQGESACCPLAEGTSCQDGHHCCPSGTHCSEDGHSCLPATNQSAIICPDQVSECPSGTTCCQMPDESWGCCPLEQATCCSDHVHCCPHNTLCDLQHGTCVSGDKVVPMSKKVPARMKLQSAEQVRRTPCGDGSSCPDGSTCCRLDSHSFGCCPLISAVCCDDHIHCCPSETTCDLAHKKCVSEISEIPMFTKTPALREEGYPDLLGISVKKATVKCDDTATCPGTATCCRLPSGEWGCCPFEKAVCCADRLHCCPSGYICDGESCTKDQDSIPWMKKIPALKEESTNVPCDLTSYCPDKTTCCRLPSGDWGCCPIEKAVCCSDHLHCCPSGYTCDVSTGSCNKPVEETATPLTPVGYVWCDATHACYDGQTCCVGPGGVWSCCPYTQGVCCPDRVHCCPYGHVCLNYGAQCSRTGRPRWDLGWIKKREPAL</sequence>